<organism evidence="2 3">
    <name type="scientific">Gossypium stocksii</name>
    <dbReference type="NCBI Taxonomy" id="47602"/>
    <lineage>
        <taxon>Eukaryota</taxon>
        <taxon>Viridiplantae</taxon>
        <taxon>Streptophyta</taxon>
        <taxon>Embryophyta</taxon>
        <taxon>Tracheophyta</taxon>
        <taxon>Spermatophyta</taxon>
        <taxon>Magnoliopsida</taxon>
        <taxon>eudicotyledons</taxon>
        <taxon>Gunneridae</taxon>
        <taxon>Pentapetalae</taxon>
        <taxon>rosids</taxon>
        <taxon>malvids</taxon>
        <taxon>Malvales</taxon>
        <taxon>Malvaceae</taxon>
        <taxon>Malvoideae</taxon>
        <taxon>Gossypium</taxon>
    </lineage>
</organism>
<name>A0A9D3UNZ6_9ROSI</name>
<feature type="region of interest" description="Disordered" evidence="1">
    <location>
        <begin position="158"/>
        <end position="183"/>
    </location>
</feature>
<evidence type="ECO:0000313" key="3">
    <source>
        <dbReference type="Proteomes" id="UP000828251"/>
    </source>
</evidence>
<dbReference type="PANTHER" id="PTHR47553:SF1">
    <property type="entry name" value="RING_FYVE_PHD ZINC FINGER SUPERFAMILY PROTEIN"/>
    <property type="match status" value="1"/>
</dbReference>
<sequence length="183" mass="20247">MLRNLGWNDSDDKLLNSSLKHSEQNGSKKIIESSSAHTPPKIPTKASRRTKAEIQWELLGLKRKALSLRRQGNTDEAEEVLETAKALEAEMAEMEAPKKVVKSKFPKEKATISAHKGAAEEEDAEHITENDMTDPALLSMLKNLGWKDEEVEPITMQEEYSKTLAGESLHSSHPSSSQPSSGV</sequence>
<reference evidence="2 3" key="1">
    <citation type="journal article" date="2021" name="Plant Biotechnol. J.">
        <title>Multi-omics assisted identification of the key and species-specific regulatory components of drought-tolerant mechanisms in Gossypium stocksii.</title>
        <authorList>
            <person name="Yu D."/>
            <person name="Ke L."/>
            <person name="Zhang D."/>
            <person name="Wu Y."/>
            <person name="Sun Y."/>
            <person name="Mei J."/>
            <person name="Sun J."/>
            <person name="Sun Y."/>
        </authorList>
    </citation>
    <scope>NUCLEOTIDE SEQUENCE [LARGE SCALE GENOMIC DNA]</scope>
    <source>
        <strain evidence="3">cv. E1</strain>
        <tissue evidence="2">Leaf</tissue>
    </source>
</reference>
<dbReference type="Proteomes" id="UP000828251">
    <property type="component" value="Unassembled WGS sequence"/>
</dbReference>
<proteinExistence type="predicted"/>
<feature type="region of interest" description="Disordered" evidence="1">
    <location>
        <begin position="95"/>
        <end position="132"/>
    </location>
</feature>
<protein>
    <submittedName>
        <fullName evidence="2">Uncharacterized protein</fullName>
    </submittedName>
</protein>
<dbReference type="PANTHER" id="PTHR47553">
    <property type="entry name" value="MYOSIN-11"/>
    <property type="match status" value="1"/>
</dbReference>
<dbReference type="AlphaFoldDB" id="A0A9D3UNZ6"/>
<feature type="compositionally biased region" description="Low complexity" evidence="1">
    <location>
        <begin position="168"/>
        <end position="183"/>
    </location>
</feature>
<dbReference type="EMBL" id="JAIQCV010000011">
    <property type="protein sequence ID" value="KAH1048653.1"/>
    <property type="molecule type" value="Genomic_DNA"/>
</dbReference>
<evidence type="ECO:0000313" key="2">
    <source>
        <dbReference type="EMBL" id="KAH1048653.1"/>
    </source>
</evidence>
<gene>
    <name evidence="2" type="ORF">J1N35_039437</name>
</gene>
<evidence type="ECO:0000256" key="1">
    <source>
        <dbReference type="SAM" id="MobiDB-lite"/>
    </source>
</evidence>
<accession>A0A9D3UNZ6</accession>
<keyword evidence="3" id="KW-1185">Reference proteome</keyword>
<feature type="compositionally biased region" description="Polar residues" evidence="1">
    <location>
        <begin position="15"/>
        <end position="37"/>
    </location>
</feature>
<comment type="caution">
    <text evidence="2">The sequence shown here is derived from an EMBL/GenBank/DDBJ whole genome shotgun (WGS) entry which is preliminary data.</text>
</comment>
<feature type="region of interest" description="Disordered" evidence="1">
    <location>
        <begin position="1"/>
        <end position="49"/>
    </location>
</feature>